<dbReference type="InterPro" id="IPR018253">
    <property type="entry name" value="DnaJ_domain_CS"/>
</dbReference>
<protein>
    <recommendedName>
        <fullName evidence="2">DnaJ homolog subfamily B member 9</fullName>
    </recommendedName>
    <alternativeName>
        <fullName evidence="3">Endoplasmic reticulum DNA J domain-containing protein 4</fullName>
    </alternativeName>
</protein>
<dbReference type="PANTHER" id="PTHR44360:SF1">
    <property type="entry name" value="DNAJ HOMOLOG SUBFAMILY B MEMBER 9"/>
    <property type="match status" value="1"/>
</dbReference>
<dbReference type="GO" id="GO:0005783">
    <property type="term" value="C:endoplasmic reticulum"/>
    <property type="evidence" value="ECO:0007669"/>
    <property type="project" value="TreeGrafter"/>
</dbReference>
<dbReference type="SUPFAM" id="SSF46565">
    <property type="entry name" value="Chaperone J-domain"/>
    <property type="match status" value="1"/>
</dbReference>
<feature type="region of interest" description="Disordered" evidence="6">
    <location>
        <begin position="200"/>
        <end position="239"/>
    </location>
</feature>
<reference evidence="9" key="1">
    <citation type="submission" date="2018-06" db="EMBL/GenBank/DDBJ databases">
        <title>Identification and characterization of DnaJ in sea cucumber.</title>
        <authorList>
            <person name="Gao L."/>
            <person name="He C."/>
        </authorList>
    </citation>
    <scope>NUCLEOTIDE SEQUENCE</scope>
</reference>
<sequence length="256" mass="29552">MKCPSSCHFAVFCLGTVIFVKVVQSSKGNYYSLLGVEKTASDKEIKRAFRKLAVKYHPDKNKEPGAEEQFVEIAEAYEVLSDPEKRRQYDQVGHNNFMNNGQQSAGGSHSGDFKNSFKFDEFFRNFDDSFRAFKTHKNTRQRNSHHQHRQNVRGRFSFDYDFWDDVNGDYELFDNLFENGFGNGFHFEMPSFSFGSDIHNMHKKHRHPHNARPETRGSFQQNSHFTSSSSSSRSSTTCRTVTQRVGNTVTTFTDCS</sequence>
<evidence type="ECO:0000256" key="1">
    <source>
        <dbReference type="ARBA" id="ARBA00023186"/>
    </source>
</evidence>
<name>A0A6M2VHS6_STIJA</name>
<feature type="compositionally biased region" description="Low complexity" evidence="6">
    <location>
        <begin position="226"/>
        <end position="239"/>
    </location>
</feature>
<keyword evidence="1" id="KW-0143">Chaperone</keyword>
<dbReference type="InterPro" id="IPR001623">
    <property type="entry name" value="DnaJ_domain"/>
</dbReference>
<dbReference type="PROSITE" id="PS00636">
    <property type="entry name" value="DNAJ_1"/>
    <property type="match status" value="1"/>
</dbReference>
<dbReference type="AlphaFoldDB" id="A0A6M2VHS6"/>
<dbReference type="Gene3D" id="1.10.287.110">
    <property type="entry name" value="DnaJ domain"/>
    <property type="match status" value="1"/>
</dbReference>
<dbReference type="CDD" id="cd06257">
    <property type="entry name" value="DnaJ"/>
    <property type="match status" value="1"/>
</dbReference>
<proteinExistence type="evidence at transcript level"/>
<dbReference type="GO" id="GO:0036503">
    <property type="term" value="P:ERAD pathway"/>
    <property type="evidence" value="ECO:0007669"/>
    <property type="project" value="TreeGrafter"/>
</dbReference>
<feature type="compositionally biased region" description="Basic residues" evidence="6">
    <location>
        <begin position="201"/>
        <end position="210"/>
    </location>
</feature>
<dbReference type="EMBL" id="MH481797">
    <property type="protein sequence ID" value="QCY50093.1"/>
    <property type="molecule type" value="mRNA"/>
</dbReference>
<feature type="signal peptide" evidence="7">
    <location>
        <begin position="1"/>
        <end position="25"/>
    </location>
</feature>
<evidence type="ECO:0000256" key="2">
    <source>
        <dbReference type="ARBA" id="ARBA00040158"/>
    </source>
</evidence>
<evidence type="ECO:0000313" key="9">
    <source>
        <dbReference type="EMBL" id="QCY50092.1"/>
    </source>
</evidence>
<dbReference type="PANTHER" id="PTHR44360">
    <property type="entry name" value="DNAJ HOMOLOG SUBFAMILY B MEMBER 9"/>
    <property type="match status" value="1"/>
</dbReference>
<organism evidence="9">
    <name type="scientific">Stichopus japonicus</name>
    <name type="common">Sea cucumber</name>
    <dbReference type="NCBI Taxonomy" id="307972"/>
    <lineage>
        <taxon>Eukaryota</taxon>
        <taxon>Metazoa</taxon>
        <taxon>Echinodermata</taxon>
        <taxon>Eleutherozoa</taxon>
        <taxon>Echinozoa</taxon>
        <taxon>Holothuroidea</taxon>
        <taxon>Aspidochirotacea</taxon>
        <taxon>Aspidochirotida</taxon>
        <taxon>Stichopodidae</taxon>
        <taxon>Apostichopus</taxon>
    </lineage>
</organism>
<evidence type="ECO:0000256" key="3">
    <source>
        <dbReference type="ARBA" id="ARBA00041533"/>
    </source>
</evidence>
<comment type="subunit">
    <text evidence="5">Interacts with HSPA5/BiP; interaction is direct. Interacts with ERN1/IRE1 (via the luminal region). Interacts with DERL1.</text>
</comment>
<dbReference type="GO" id="GO:0051787">
    <property type="term" value="F:misfolded protein binding"/>
    <property type="evidence" value="ECO:0007669"/>
    <property type="project" value="TreeGrafter"/>
</dbReference>
<feature type="chain" id="PRO_5033890670" description="DnaJ homolog subfamily B member 9" evidence="7">
    <location>
        <begin position="26"/>
        <end position="256"/>
    </location>
</feature>
<keyword evidence="7" id="KW-0732">Signal</keyword>
<dbReference type="SMART" id="SM00271">
    <property type="entry name" value="DnaJ"/>
    <property type="match status" value="1"/>
</dbReference>
<dbReference type="GO" id="GO:0051087">
    <property type="term" value="F:protein-folding chaperone binding"/>
    <property type="evidence" value="ECO:0007669"/>
    <property type="project" value="TreeGrafter"/>
</dbReference>
<feature type="domain" description="J" evidence="8">
    <location>
        <begin position="29"/>
        <end position="93"/>
    </location>
</feature>
<comment type="function">
    <text evidence="4">Co-chaperone for Hsp70 protein HSPA5/BiP that acts as a key repressor of the ERN1/IRE1-mediated unfolded protein response (UPR). J domain-containing co-chaperones stimulate the ATPase activity of Hsp70 proteins and are required for efficient substrate recognition by Hsp70 proteins. In the unstressed endoplasmic reticulum, interacts with the luminal region of ERN1/IRE1 and selectively recruits HSPA5/BiP: HSPA5/BiP disrupts the dimerization of the active ERN1/IRE1 luminal region, thereby inactivating ERN1/IRE1. Also involved in endoplasmic reticulum-associated degradation (ERAD) of misfolded proteins. Required for survival of B-cell progenitors and normal antibody production.</text>
</comment>
<evidence type="ECO:0000256" key="4">
    <source>
        <dbReference type="ARBA" id="ARBA00045428"/>
    </source>
</evidence>
<evidence type="ECO:0000259" key="8">
    <source>
        <dbReference type="PROSITE" id="PS50076"/>
    </source>
</evidence>
<dbReference type="Pfam" id="PF00226">
    <property type="entry name" value="DnaJ"/>
    <property type="match status" value="1"/>
</dbReference>
<dbReference type="PROSITE" id="PS50076">
    <property type="entry name" value="DNAJ_2"/>
    <property type="match status" value="1"/>
</dbReference>
<dbReference type="GeneID" id="139961154"/>
<dbReference type="InterPro" id="IPR051948">
    <property type="entry name" value="Hsp70_co-chaperone_J-domain"/>
</dbReference>
<dbReference type="InterPro" id="IPR036869">
    <property type="entry name" value="J_dom_sf"/>
</dbReference>
<evidence type="ECO:0000256" key="7">
    <source>
        <dbReference type="SAM" id="SignalP"/>
    </source>
</evidence>
<evidence type="ECO:0000256" key="6">
    <source>
        <dbReference type="SAM" id="MobiDB-lite"/>
    </source>
</evidence>
<dbReference type="PRINTS" id="PR00625">
    <property type="entry name" value="JDOMAIN"/>
</dbReference>
<dbReference type="EMBL" id="MH481796">
    <property type="protein sequence ID" value="QCY50092.1"/>
    <property type="molecule type" value="mRNA"/>
</dbReference>
<accession>A0A6M2VHS6</accession>
<evidence type="ECO:0000256" key="5">
    <source>
        <dbReference type="ARBA" id="ARBA00046365"/>
    </source>
</evidence>
<dbReference type="RefSeq" id="XP_071816203.1">
    <property type="nucleotide sequence ID" value="XM_071960102.1"/>
</dbReference>